<organism evidence="1 2">
    <name type="scientific">Trichinella britovi</name>
    <name type="common">Parasitic roundworm</name>
    <dbReference type="NCBI Taxonomy" id="45882"/>
    <lineage>
        <taxon>Eukaryota</taxon>
        <taxon>Metazoa</taxon>
        <taxon>Ecdysozoa</taxon>
        <taxon>Nematoda</taxon>
        <taxon>Enoplea</taxon>
        <taxon>Dorylaimia</taxon>
        <taxon>Trichinellida</taxon>
        <taxon>Trichinellidae</taxon>
        <taxon>Trichinella</taxon>
    </lineage>
</organism>
<feature type="non-terminal residue" evidence="1">
    <location>
        <position position="1"/>
    </location>
</feature>
<name>A0A0V1D7T7_TRIBR</name>
<gene>
    <name evidence="1" type="ORF">T03_1508</name>
</gene>
<dbReference type="EMBL" id="JYDI01000031">
    <property type="protein sequence ID" value="KRY57492.1"/>
    <property type="molecule type" value="Genomic_DNA"/>
</dbReference>
<feature type="non-terminal residue" evidence="1">
    <location>
        <position position="37"/>
    </location>
</feature>
<proteinExistence type="predicted"/>
<dbReference type="AlphaFoldDB" id="A0A0V1D7T7"/>
<evidence type="ECO:0000313" key="2">
    <source>
        <dbReference type="Proteomes" id="UP000054653"/>
    </source>
</evidence>
<protein>
    <submittedName>
        <fullName evidence="1">Uncharacterized protein</fullName>
    </submittedName>
</protein>
<accession>A0A0V1D7T7</accession>
<keyword evidence="2" id="KW-1185">Reference proteome</keyword>
<reference evidence="1 2" key="1">
    <citation type="submission" date="2015-01" db="EMBL/GenBank/DDBJ databases">
        <title>Evolution of Trichinella species and genotypes.</title>
        <authorList>
            <person name="Korhonen P.K."/>
            <person name="Edoardo P."/>
            <person name="Giuseppe L.R."/>
            <person name="Gasser R.B."/>
        </authorList>
    </citation>
    <scope>NUCLEOTIDE SEQUENCE [LARGE SCALE GENOMIC DNA]</scope>
    <source>
        <strain evidence="1">ISS120</strain>
    </source>
</reference>
<dbReference type="Proteomes" id="UP000054653">
    <property type="component" value="Unassembled WGS sequence"/>
</dbReference>
<comment type="caution">
    <text evidence="1">The sequence shown here is derived from an EMBL/GenBank/DDBJ whole genome shotgun (WGS) entry which is preliminary data.</text>
</comment>
<sequence>LNATTLLDAQISIIFMHCSMKQEKEEGGGGEKAHFQV</sequence>
<evidence type="ECO:0000313" key="1">
    <source>
        <dbReference type="EMBL" id="KRY57492.1"/>
    </source>
</evidence>